<evidence type="ECO:0000256" key="1">
    <source>
        <dbReference type="SAM" id="MobiDB-lite"/>
    </source>
</evidence>
<feature type="region of interest" description="Disordered" evidence="1">
    <location>
        <begin position="99"/>
        <end position="123"/>
    </location>
</feature>
<gene>
    <name evidence="2" type="ORF">N7G274_009286</name>
</gene>
<comment type="caution">
    <text evidence="2">The sequence shown here is derived from an EMBL/GenBank/DDBJ whole genome shotgun (WGS) entry which is preliminary data.</text>
</comment>
<protein>
    <submittedName>
        <fullName evidence="2">Uncharacterized protein</fullName>
    </submittedName>
</protein>
<evidence type="ECO:0000313" key="3">
    <source>
        <dbReference type="Proteomes" id="UP001590950"/>
    </source>
</evidence>
<name>A0ABR3ZYJ2_9LECA</name>
<evidence type="ECO:0000313" key="2">
    <source>
        <dbReference type="EMBL" id="KAL2038066.1"/>
    </source>
</evidence>
<reference evidence="2 3" key="1">
    <citation type="submission" date="2024-09" db="EMBL/GenBank/DDBJ databases">
        <title>Rethinking Asexuality: The Enigmatic Case of Functional Sexual Genes in Lepraria (Stereocaulaceae).</title>
        <authorList>
            <person name="Doellman M."/>
            <person name="Sun Y."/>
            <person name="Barcenas-Pena A."/>
            <person name="Lumbsch H.T."/>
            <person name="Grewe F."/>
        </authorList>
    </citation>
    <scope>NUCLEOTIDE SEQUENCE [LARGE SCALE GENOMIC DNA]</scope>
    <source>
        <strain evidence="2 3">Mercado 3170</strain>
    </source>
</reference>
<keyword evidence="3" id="KW-1185">Reference proteome</keyword>
<sequence>MILLSTSLRRISDCVTTGVNSGVDDTRCPSLRTVRGAIEAFHPLSSFIIDILHILDSKFLPILSTSRTPTPSSLNKDFLQGISALTLLISNQITIGNQKFSQKDSPAIRESSSTPPSSSIHYDGVLYLR</sequence>
<accession>A0ABR3ZYJ2</accession>
<dbReference type="Proteomes" id="UP001590950">
    <property type="component" value="Unassembled WGS sequence"/>
</dbReference>
<dbReference type="EMBL" id="JBEFKJ010000035">
    <property type="protein sequence ID" value="KAL2038066.1"/>
    <property type="molecule type" value="Genomic_DNA"/>
</dbReference>
<organism evidence="2 3">
    <name type="scientific">Stereocaulon virgatum</name>
    <dbReference type="NCBI Taxonomy" id="373712"/>
    <lineage>
        <taxon>Eukaryota</taxon>
        <taxon>Fungi</taxon>
        <taxon>Dikarya</taxon>
        <taxon>Ascomycota</taxon>
        <taxon>Pezizomycotina</taxon>
        <taxon>Lecanoromycetes</taxon>
        <taxon>OSLEUM clade</taxon>
        <taxon>Lecanoromycetidae</taxon>
        <taxon>Lecanorales</taxon>
        <taxon>Lecanorineae</taxon>
        <taxon>Stereocaulaceae</taxon>
        <taxon>Stereocaulon</taxon>
    </lineage>
</organism>
<proteinExistence type="predicted"/>